<evidence type="ECO:0000256" key="3">
    <source>
        <dbReference type="ARBA" id="ARBA00023136"/>
    </source>
</evidence>
<evidence type="ECO:0000256" key="4">
    <source>
        <dbReference type="ARBA" id="ARBA00023224"/>
    </source>
</evidence>
<evidence type="ECO:0000313" key="11">
    <source>
        <dbReference type="Proteomes" id="UP000199516"/>
    </source>
</evidence>
<reference evidence="10 11" key="1">
    <citation type="submission" date="2016-10" db="EMBL/GenBank/DDBJ databases">
        <authorList>
            <person name="de Groot N.N."/>
        </authorList>
    </citation>
    <scope>NUCLEOTIDE SEQUENCE [LARGE SCALE GENOMIC DNA]</scope>
    <source>
        <strain evidence="10 11">DSM 23995</strain>
    </source>
</reference>
<feature type="transmembrane region" description="Helical" evidence="7">
    <location>
        <begin position="197"/>
        <end position="218"/>
    </location>
</feature>
<dbReference type="SMART" id="SM00283">
    <property type="entry name" value="MA"/>
    <property type="match status" value="1"/>
</dbReference>
<dbReference type="SUPFAM" id="SSF103190">
    <property type="entry name" value="Sensory domain-like"/>
    <property type="match status" value="1"/>
</dbReference>
<dbReference type="SUPFAM" id="SSF58104">
    <property type="entry name" value="Methyl-accepting chemotaxis protein (MCP) signaling domain"/>
    <property type="match status" value="1"/>
</dbReference>
<dbReference type="STRING" id="930128.SAMN05192532_102611"/>
<dbReference type="Proteomes" id="UP000199516">
    <property type="component" value="Unassembled WGS sequence"/>
</dbReference>
<sequence>MKWNSIRTKIVSISIVSILLISAISGFFLYQSVKNTTELAISNHSVSTAENVASQIDPDLYRTFLQHQEETPVYWELRNQLNDIREKTGALYIYTMGVEQVGEGLPILVDGQPEGSDVVSEIGEISNTASEETIQPVLNQEAMSTEVMEDPDYGNYLSAFAPIQDTNGEVIGVLGVDIDAGQIDGTTEAVTSEVMPIFLISMGVLLILMVVLLSFYIIRSLKPLEHIRETAEKLSDGDLAAANENISKLPVTRNDEVGKLSASFYGMVQQLKEMIEKVASTSEHVAASSEELFASAEQSSATNRQIETAIQEVASGSRHQMKGSEESVDAMEEMSTGVQHIAESATAVSEIAVSTLEEAQHGEEAIRNVHSQMESIHRTTDEYTQVVGRLDEHSQAIVKILDVITDISDQTNLLALNAAIEAARAGEHGRSFAVVSDEIRQLADESRKSVEQITGIVANIQEDMKEAVHSMKSGQEEVQSGTVVVQDAGRAFQQILQGIERVTERIQEVSALSEEMSAGSEQVKTTIGEMTNIAKDAATHSENVVVITKEQIAAMKDITESSEGLSTVAQELQDMIHRFKI</sequence>
<dbReference type="Gene3D" id="1.10.287.950">
    <property type="entry name" value="Methyl-accepting chemotaxis protein"/>
    <property type="match status" value="1"/>
</dbReference>
<dbReference type="Pfam" id="PF00015">
    <property type="entry name" value="MCPsignal"/>
    <property type="match status" value="1"/>
</dbReference>
<dbReference type="CDD" id="cd18773">
    <property type="entry name" value="PDC1_HK_sensor"/>
    <property type="match status" value="1"/>
</dbReference>
<feature type="transmembrane region" description="Helical" evidence="7">
    <location>
        <begin position="12"/>
        <end position="30"/>
    </location>
</feature>
<dbReference type="PROSITE" id="PS50111">
    <property type="entry name" value="CHEMOTAXIS_TRANSDUC_2"/>
    <property type="match status" value="1"/>
</dbReference>
<dbReference type="InterPro" id="IPR029151">
    <property type="entry name" value="Sensor-like_sf"/>
</dbReference>
<protein>
    <submittedName>
        <fullName evidence="10">Methyl-accepting chemotaxis protein</fullName>
    </submittedName>
</protein>
<dbReference type="CDD" id="cd06225">
    <property type="entry name" value="HAMP"/>
    <property type="match status" value="1"/>
</dbReference>
<keyword evidence="4 6" id="KW-0807">Transducer</keyword>
<keyword evidence="2" id="KW-1003">Cell membrane</keyword>
<evidence type="ECO:0000259" key="9">
    <source>
        <dbReference type="PROSITE" id="PS50885"/>
    </source>
</evidence>
<dbReference type="RefSeq" id="WP_091659419.1">
    <property type="nucleotide sequence ID" value="NZ_FONT01000002.1"/>
</dbReference>
<dbReference type="InterPro" id="IPR003660">
    <property type="entry name" value="HAMP_dom"/>
</dbReference>
<dbReference type="PANTHER" id="PTHR32089">
    <property type="entry name" value="METHYL-ACCEPTING CHEMOTAXIS PROTEIN MCPB"/>
    <property type="match status" value="1"/>
</dbReference>
<evidence type="ECO:0000313" key="10">
    <source>
        <dbReference type="EMBL" id="SFE61767.1"/>
    </source>
</evidence>
<dbReference type="Gene3D" id="6.10.340.10">
    <property type="match status" value="1"/>
</dbReference>
<evidence type="ECO:0000256" key="6">
    <source>
        <dbReference type="PROSITE-ProRule" id="PRU00284"/>
    </source>
</evidence>
<dbReference type="PANTHER" id="PTHR32089:SF112">
    <property type="entry name" value="LYSOZYME-LIKE PROTEIN-RELATED"/>
    <property type="match status" value="1"/>
</dbReference>
<name>A0A1I2C098_9BACI</name>
<comment type="subcellular location">
    <subcellularLocation>
        <location evidence="1">Cell membrane</location>
    </subcellularLocation>
</comment>
<evidence type="ECO:0000256" key="7">
    <source>
        <dbReference type="SAM" id="Phobius"/>
    </source>
</evidence>
<organism evidence="10 11">
    <name type="scientific">Alteribacillus iranensis</name>
    <dbReference type="NCBI Taxonomy" id="930128"/>
    <lineage>
        <taxon>Bacteria</taxon>
        <taxon>Bacillati</taxon>
        <taxon>Bacillota</taxon>
        <taxon>Bacilli</taxon>
        <taxon>Bacillales</taxon>
        <taxon>Bacillaceae</taxon>
        <taxon>Alteribacillus</taxon>
    </lineage>
</organism>
<dbReference type="PROSITE" id="PS50885">
    <property type="entry name" value="HAMP"/>
    <property type="match status" value="1"/>
</dbReference>
<dbReference type="InterPro" id="IPR004089">
    <property type="entry name" value="MCPsignal_dom"/>
</dbReference>
<evidence type="ECO:0000256" key="5">
    <source>
        <dbReference type="ARBA" id="ARBA00029447"/>
    </source>
</evidence>
<dbReference type="SMART" id="SM00304">
    <property type="entry name" value="HAMP"/>
    <property type="match status" value="1"/>
</dbReference>
<dbReference type="Pfam" id="PF00672">
    <property type="entry name" value="HAMP"/>
    <property type="match status" value="1"/>
</dbReference>
<evidence type="ECO:0000256" key="2">
    <source>
        <dbReference type="ARBA" id="ARBA00022475"/>
    </source>
</evidence>
<dbReference type="OrthoDB" id="369835at2"/>
<feature type="domain" description="HAMP" evidence="9">
    <location>
        <begin position="218"/>
        <end position="276"/>
    </location>
</feature>
<dbReference type="EMBL" id="FONT01000002">
    <property type="protein sequence ID" value="SFE61767.1"/>
    <property type="molecule type" value="Genomic_DNA"/>
</dbReference>
<evidence type="ECO:0000259" key="8">
    <source>
        <dbReference type="PROSITE" id="PS50111"/>
    </source>
</evidence>
<keyword evidence="7" id="KW-0812">Transmembrane</keyword>
<evidence type="ECO:0000256" key="1">
    <source>
        <dbReference type="ARBA" id="ARBA00004236"/>
    </source>
</evidence>
<keyword evidence="3 7" id="KW-0472">Membrane</keyword>
<dbReference type="GO" id="GO:0007165">
    <property type="term" value="P:signal transduction"/>
    <property type="evidence" value="ECO:0007669"/>
    <property type="project" value="UniProtKB-KW"/>
</dbReference>
<keyword evidence="11" id="KW-1185">Reference proteome</keyword>
<keyword evidence="7" id="KW-1133">Transmembrane helix</keyword>
<proteinExistence type="inferred from homology"/>
<feature type="domain" description="Methyl-accepting transducer" evidence="8">
    <location>
        <begin position="295"/>
        <end position="531"/>
    </location>
</feature>
<dbReference type="AlphaFoldDB" id="A0A1I2C098"/>
<gene>
    <name evidence="10" type="ORF">SAMN05192532_102611</name>
</gene>
<dbReference type="CDD" id="cd11386">
    <property type="entry name" value="MCP_signal"/>
    <property type="match status" value="1"/>
</dbReference>
<accession>A0A1I2C098</accession>
<comment type="similarity">
    <text evidence="5">Belongs to the methyl-accepting chemotaxis (MCP) protein family.</text>
</comment>
<dbReference type="GO" id="GO:0005886">
    <property type="term" value="C:plasma membrane"/>
    <property type="evidence" value="ECO:0007669"/>
    <property type="project" value="UniProtKB-SubCell"/>
</dbReference>